<dbReference type="Pfam" id="PF00535">
    <property type="entry name" value="Glycos_transf_2"/>
    <property type="match status" value="1"/>
</dbReference>
<dbReference type="InterPro" id="IPR001173">
    <property type="entry name" value="Glyco_trans_2-like"/>
</dbReference>
<dbReference type="CDD" id="cd00761">
    <property type="entry name" value="Glyco_tranf_GTA_type"/>
    <property type="match status" value="1"/>
</dbReference>
<proteinExistence type="predicted"/>
<organism evidence="3 4">
    <name type="scientific">Candidatus Roizmanbacteria bacterium CG_4_9_14_3_um_filter_33_18</name>
    <dbReference type="NCBI Taxonomy" id="1974841"/>
    <lineage>
        <taxon>Bacteria</taxon>
        <taxon>Candidatus Roizmaniibacteriota</taxon>
    </lineage>
</organism>
<dbReference type="AlphaFoldDB" id="A0A2M7XY74"/>
<evidence type="ECO:0000313" key="4">
    <source>
        <dbReference type="Proteomes" id="UP000229647"/>
    </source>
</evidence>
<protein>
    <recommendedName>
        <fullName evidence="2">Glycosyltransferase 2-like domain-containing protein</fullName>
    </recommendedName>
</protein>
<gene>
    <name evidence="3" type="ORF">CO165_02795</name>
</gene>
<dbReference type="EMBL" id="PFWL01000121">
    <property type="protein sequence ID" value="PJA55590.1"/>
    <property type="molecule type" value="Genomic_DNA"/>
</dbReference>
<dbReference type="SUPFAM" id="SSF53448">
    <property type="entry name" value="Nucleotide-diphospho-sugar transferases"/>
    <property type="match status" value="1"/>
</dbReference>
<evidence type="ECO:0000313" key="3">
    <source>
        <dbReference type="EMBL" id="PJA55590.1"/>
    </source>
</evidence>
<dbReference type="Proteomes" id="UP000229647">
    <property type="component" value="Unassembled WGS sequence"/>
</dbReference>
<feature type="transmembrane region" description="Helical" evidence="1">
    <location>
        <begin position="282"/>
        <end position="302"/>
    </location>
</feature>
<keyword evidence="1" id="KW-1133">Transmembrane helix</keyword>
<dbReference type="PANTHER" id="PTHR43685:SF2">
    <property type="entry name" value="GLYCOSYLTRANSFERASE 2-LIKE DOMAIN-CONTAINING PROTEIN"/>
    <property type="match status" value="1"/>
</dbReference>
<reference evidence="4" key="1">
    <citation type="submission" date="2017-09" db="EMBL/GenBank/DDBJ databases">
        <title>Depth-based differentiation of microbial function through sediment-hosted aquifers and enrichment of novel symbionts in the deep terrestrial subsurface.</title>
        <authorList>
            <person name="Probst A.J."/>
            <person name="Ladd B."/>
            <person name="Jarett J.K."/>
            <person name="Geller-Mcgrath D.E."/>
            <person name="Sieber C.M.K."/>
            <person name="Emerson J.B."/>
            <person name="Anantharaman K."/>
            <person name="Thomas B.C."/>
            <person name="Malmstrom R."/>
            <person name="Stieglmeier M."/>
            <person name="Klingl A."/>
            <person name="Woyke T."/>
            <person name="Ryan C.M."/>
            <person name="Banfield J.F."/>
        </authorList>
    </citation>
    <scope>NUCLEOTIDE SEQUENCE [LARGE SCALE GENOMIC DNA]</scope>
</reference>
<dbReference type="Gene3D" id="3.90.550.10">
    <property type="entry name" value="Spore Coat Polysaccharide Biosynthesis Protein SpsA, Chain A"/>
    <property type="match status" value="1"/>
</dbReference>
<name>A0A2M7XY74_9BACT</name>
<evidence type="ECO:0000256" key="1">
    <source>
        <dbReference type="SAM" id="Phobius"/>
    </source>
</evidence>
<dbReference type="InterPro" id="IPR029044">
    <property type="entry name" value="Nucleotide-diphossugar_trans"/>
</dbReference>
<accession>A0A2M7XY74</accession>
<dbReference type="PANTHER" id="PTHR43685">
    <property type="entry name" value="GLYCOSYLTRANSFERASE"/>
    <property type="match status" value="1"/>
</dbReference>
<keyword evidence="1" id="KW-0812">Transmembrane</keyword>
<evidence type="ECO:0000259" key="2">
    <source>
        <dbReference type="Pfam" id="PF00535"/>
    </source>
</evidence>
<keyword evidence="1" id="KW-0472">Membrane</keyword>
<sequence>MKISVIIPTKNRADSLRVTLDHLLRQLKKNDEVIIIDNKSTDHTKIVVDTFRKKKLLPTIIYKVENLSGPSYARNLGIKSSSNDILAFLDDDCIVSSKWVTNIKNFYLLKKKHSKIILQGKITHISKENDIFYQILILKNKYSLEVLKKKQIDNYVNYINAGNFSCTRLVVNKYSKFFDEKNFPFICEERELSQRLNLDGFLIKFFKKMPVIHQKQQKTLLNSLVTGYKYGLYTGKIIKKFKSKNKVQVLFKSEIKERFQRNIFKEIMYITFRIKTNYFKKVIIFIYLIIREIIYQIALFFGKNSRLC</sequence>
<dbReference type="InterPro" id="IPR050834">
    <property type="entry name" value="Glycosyltransf_2"/>
</dbReference>
<comment type="caution">
    <text evidence="3">The sequence shown here is derived from an EMBL/GenBank/DDBJ whole genome shotgun (WGS) entry which is preliminary data.</text>
</comment>
<feature type="domain" description="Glycosyltransferase 2-like" evidence="2">
    <location>
        <begin position="4"/>
        <end position="145"/>
    </location>
</feature>